<dbReference type="Gene3D" id="3.40.50.1820">
    <property type="entry name" value="alpha/beta hydrolase"/>
    <property type="match status" value="1"/>
</dbReference>
<sequence length="938" mass="99191">MQPRNAFDKEEIYWWMLLVFVSHDFLSSRPNSRVPAKIRLTTATLAVAFAAVANAALPSPSNDSSDGKGQDTTTASVDNQRNWTFASAQTHNATYSEPWRHSAFKPASSDYHEDICCLRTGYHWISDGHDHRNHFKLSYWNGETTAEPKIGGAFPGRASTTLGNTGGYQSFVSDTATAMPPGITQTRAIGGSLYTSTILITVTTESAQTVTQSGPSTQDINIITITKTYIYTSLTTGSIPTTAPDVSTLSPAIQSSISSYSPSAPEAMALQPRLSSVLPSSLASSSSIETTSSTYSSSISVTNSTRTSSSGITLTPLLPSSQSTSTSSLNYSFYVSGNDTSSSSSVPTTTAVAASAAPISSDSCITNIVPSISFSINSMNITTSTVPSPTSFTSNSSSVTQVDPLFRRRLSRSSSSIFWSPLSSAASTTAAQPIYANTTSAGFLTASTTSSPPTVSSLSSLSALNTTAPTTPSSTTSIQPAWRIAHSQDHRHLRLYQLLQLFVAKPLRVLQFRNHQVGSICLLQVGPDDAPYDLSQSEFLASISFPNGLECHKNLVILFPGTAVPALDTYTSTYIPVFRDETMANADVMVVSNPSVSLENAQTTTEYVALAINYAAPVLGRRATILAWPQGNLNVQWALKYWRSTRTNLKNYVGMSPDYDGTIEADFLCVPSKLLTQDIGALLEQLLFKAESLTTSLPSSSHAVPPQQQAYEARTIEAEIKGRAATGIIKRQGTDGNPSALVQLIAGLAGPISEVLSSLVSQPGSVLEDVFNFATTLATDYGNVAGNSAFVPTTTVFSLTDEVVKPQGATGFENASGYLLNASNIYIQGNGGCPVAPAVLVDRLPTVITHKGVLYSGMGVAVAVEAVKGGGGEVTPDMIDLNVRCTLLSPLLTVQQAVAQEAMIPGALIRVIFGGGDETTASFVAAEPAIKPYATVAY</sequence>
<dbReference type="PANTHER" id="PTHR37574:SF1">
    <property type="entry name" value="LIPASE B"/>
    <property type="match status" value="1"/>
</dbReference>
<evidence type="ECO:0000256" key="1">
    <source>
        <dbReference type="SAM" id="MobiDB-lite"/>
    </source>
</evidence>
<feature type="region of interest" description="Disordered" evidence="1">
    <location>
        <begin position="58"/>
        <end position="81"/>
    </location>
</feature>
<dbReference type="OrthoDB" id="4605274at2759"/>
<evidence type="ECO:0000313" key="2">
    <source>
        <dbReference type="EMBL" id="CZR66128.1"/>
    </source>
</evidence>
<name>A0A1L7XM89_9HELO</name>
<feature type="compositionally biased region" description="Polar residues" evidence="1">
    <location>
        <begin position="70"/>
        <end position="81"/>
    </location>
</feature>
<reference evidence="2 3" key="1">
    <citation type="submission" date="2016-03" db="EMBL/GenBank/DDBJ databases">
        <authorList>
            <person name="Ploux O."/>
        </authorList>
    </citation>
    <scope>NUCLEOTIDE SEQUENCE [LARGE SCALE GENOMIC DNA]</scope>
    <source>
        <strain evidence="2 3">UAMH 11012</strain>
    </source>
</reference>
<evidence type="ECO:0000313" key="3">
    <source>
        <dbReference type="Proteomes" id="UP000184330"/>
    </source>
</evidence>
<keyword evidence="3" id="KW-1185">Reference proteome</keyword>
<dbReference type="STRING" id="576137.A0A1L7XM89"/>
<organism evidence="2 3">
    <name type="scientific">Phialocephala subalpina</name>
    <dbReference type="NCBI Taxonomy" id="576137"/>
    <lineage>
        <taxon>Eukaryota</taxon>
        <taxon>Fungi</taxon>
        <taxon>Dikarya</taxon>
        <taxon>Ascomycota</taxon>
        <taxon>Pezizomycotina</taxon>
        <taxon>Leotiomycetes</taxon>
        <taxon>Helotiales</taxon>
        <taxon>Mollisiaceae</taxon>
        <taxon>Phialocephala</taxon>
        <taxon>Phialocephala fortinii species complex</taxon>
    </lineage>
</organism>
<feature type="region of interest" description="Disordered" evidence="1">
    <location>
        <begin position="296"/>
        <end position="325"/>
    </location>
</feature>
<gene>
    <name evidence="2" type="ORF">PAC_16029</name>
</gene>
<dbReference type="InterPro" id="IPR029058">
    <property type="entry name" value="AB_hydrolase_fold"/>
</dbReference>
<accession>A0A1L7XM89</accession>
<dbReference type="EMBL" id="FJOG01000035">
    <property type="protein sequence ID" value="CZR66128.1"/>
    <property type="molecule type" value="Genomic_DNA"/>
</dbReference>
<dbReference type="Proteomes" id="UP000184330">
    <property type="component" value="Unassembled WGS sequence"/>
</dbReference>
<protein>
    <submittedName>
        <fullName evidence="2">Uncharacterized protein</fullName>
    </submittedName>
</protein>
<dbReference type="AlphaFoldDB" id="A0A1L7XM89"/>
<dbReference type="PANTHER" id="PTHR37574">
    <property type="entry name" value="LIPASE B"/>
    <property type="match status" value="1"/>
</dbReference>
<dbReference type="InterPro" id="IPR053228">
    <property type="entry name" value="Stereospecific_Lipase"/>
</dbReference>
<proteinExistence type="predicted"/>